<accession>A0A7I8X357</accession>
<gene>
    <name evidence="1" type="ORF">BXYJ_LOCUS13333</name>
</gene>
<reference evidence="1" key="1">
    <citation type="submission" date="2020-09" db="EMBL/GenBank/DDBJ databases">
        <authorList>
            <person name="Kikuchi T."/>
        </authorList>
    </citation>
    <scope>NUCLEOTIDE SEQUENCE</scope>
    <source>
        <strain evidence="1">Ka4C1</strain>
    </source>
</reference>
<dbReference type="SMR" id="A0A7I8X357"/>
<dbReference type="AlphaFoldDB" id="A0A7I8X357"/>
<comment type="caution">
    <text evidence="1">The sequence shown here is derived from an EMBL/GenBank/DDBJ whole genome shotgun (WGS) entry which is preliminary data.</text>
</comment>
<name>A0A7I8X357_BURXY</name>
<dbReference type="Proteomes" id="UP000659654">
    <property type="component" value="Unassembled WGS sequence"/>
</dbReference>
<dbReference type="EMBL" id="CAJFCV020000006">
    <property type="protein sequence ID" value="CAG9127975.1"/>
    <property type="molecule type" value="Genomic_DNA"/>
</dbReference>
<sequence>MDESMEPGTSRSDPNIDSPVYRLIAMWCCVRHPSGRWKEEIGKFYSRKRALVGSLLHHFAWTDGETQEKLNQKKRINIKLAENFRKVPLNVMDESMEPSTSRSDPNIDLPAILIAMWCCVRHPSGRWKEEIGKFYSRKRALDGSLLHRSAGADGVSRKADVIKKKSGNFIVEKGHLSVHYYIVLQELMVSPEKELTDKRKKGLEKA</sequence>
<organism evidence="1 2">
    <name type="scientific">Bursaphelenchus xylophilus</name>
    <name type="common">Pinewood nematode worm</name>
    <name type="synonym">Aphelenchoides xylophilus</name>
    <dbReference type="NCBI Taxonomy" id="6326"/>
    <lineage>
        <taxon>Eukaryota</taxon>
        <taxon>Metazoa</taxon>
        <taxon>Ecdysozoa</taxon>
        <taxon>Nematoda</taxon>
        <taxon>Chromadorea</taxon>
        <taxon>Rhabditida</taxon>
        <taxon>Tylenchina</taxon>
        <taxon>Tylenchomorpha</taxon>
        <taxon>Aphelenchoidea</taxon>
        <taxon>Aphelenchoididae</taxon>
        <taxon>Bursaphelenchus</taxon>
    </lineage>
</organism>
<dbReference type="EMBL" id="CAJFDI010000006">
    <property type="protein sequence ID" value="CAD5233242.1"/>
    <property type="molecule type" value="Genomic_DNA"/>
</dbReference>
<evidence type="ECO:0000313" key="2">
    <source>
        <dbReference type="Proteomes" id="UP000659654"/>
    </source>
</evidence>
<dbReference type="Proteomes" id="UP000582659">
    <property type="component" value="Unassembled WGS sequence"/>
</dbReference>
<proteinExistence type="predicted"/>
<evidence type="ECO:0000313" key="1">
    <source>
        <dbReference type="EMBL" id="CAD5233242.1"/>
    </source>
</evidence>
<keyword evidence="2" id="KW-1185">Reference proteome</keyword>
<protein>
    <submittedName>
        <fullName evidence="1">(pine wood nematode) hypothetical protein</fullName>
    </submittedName>
</protein>